<dbReference type="OrthoDB" id="1890790at2759"/>
<dbReference type="Pfam" id="PF00211">
    <property type="entry name" value="Guanylate_cyc"/>
    <property type="match status" value="1"/>
</dbReference>
<evidence type="ECO:0000313" key="9">
    <source>
        <dbReference type="EMBL" id="CAH1175615.1"/>
    </source>
</evidence>
<evidence type="ECO:0000256" key="5">
    <source>
        <dbReference type="ARBA" id="ARBA00023136"/>
    </source>
</evidence>
<evidence type="ECO:0000256" key="3">
    <source>
        <dbReference type="ARBA" id="ARBA00022741"/>
    </source>
</evidence>
<evidence type="ECO:0000256" key="7">
    <source>
        <dbReference type="ARBA" id="ARBA00023239"/>
    </source>
</evidence>
<dbReference type="EMBL" id="OU896713">
    <property type="protein sequence ID" value="CAH1175615.1"/>
    <property type="molecule type" value="Genomic_DNA"/>
</dbReference>
<keyword evidence="2" id="KW-0812">Transmembrane</keyword>
<accession>A0A9P0GVW5</accession>
<dbReference type="CDD" id="cd07302">
    <property type="entry name" value="CHD"/>
    <property type="match status" value="1"/>
</dbReference>
<evidence type="ECO:0000256" key="2">
    <source>
        <dbReference type="ARBA" id="ARBA00022692"/>
    </source>
</evidence>
<keyword evidence="6" id="KW-0325">Glycoprotein</keyword>
<dbReference type="InterPro" id="IPR001054">
    <property type="entry name" value="A/G_cyclase"/>
</dbReference>
<dbReference type="GO" id="GO:0035556">
    <property type="term" value="P:intracellular signal transduction"/>
    <property type="evidence" value="ECO:0007669"/>
    <property type="project" value="InterPro"/>
</dbReference>
<feature type="domain" description="Guanylate cyclase" evidence="8">
    <location>
        <begin position="1"/>
        <end position="136"/>
    </location>
</feature>
<keyword evidence="5" id="KW-0472">Membrane</keyword>
<gene>
    <name evidence="9" type="ORF">PHAECO_LOCUS10892</name>
</gene>
<comment type="subcellular location">
    <subcellularLocation>
        <location evidence="1">Membrane</location>
    </subcellularLocation>
</comment>
<keyword evidence="3" id="KW-0547">Nucleotide-binding</keyword>
<proteinExistence type="predicted"/>
<dbReference type="InterPro" id="IPR050401">
    <property type="entry name" value="Cyclic_nucleotide_synthase"/>
</dbReference>
<evidence type="ECO:0000313" key="10">
    <source>
        <dbReference type="Proteomes" id="UP001153737"/>
    </source>
</evidence>
<dbReference type="GO" id="GO:0004383">
    <property type="term" value="F:guanylate cyclase activity"/>
    <property type="evidence" value="ECO:0007669"/>
    <property type="project" value="TreeGrafter"/>
</dbReference>
<dbReference type="GO" id="GO:0007168">
    <property type="term" value="P:receptor guanylyl cyclase signaling pathway"/>
    <property type="evidence" value="ECO:0007669"/>
    <property type="project" value="TreeGrafter"/>
</dbReference>
<dbReference type="PANTHER" id="PTHR11920:SF501">
    <property type="entry name" value="GUANYLATE CYCLASE 32E"/>
    <property type="match status" value="1"/>
</dbReference>
<evidence type="ECO:0000259" key="8">
    <source>
        <dbReference type="SMART" id="SM00044"/>
    </source>
</evidence>
<protein>
    <recommendedName>
        <fullName evidence="8">Guanylate cyclase domain-containing protein</fullName>
    </recommendedName>
</protein>
<dbReference type="GO" id="GO:0004016">
    <property type="term" value="F:adenylate cyclase activity"/>
    <property type="evidence" value="ECO:0007669"/>
    <property type="project" value="TreeGrafter"/>
</dbReference>
<keyword evidence="7" id="KW-0456">Lyase</keyword>
<evidence type="ECO:0000256" key="6">
    <source>
        <dbReference type="ARBA" id="ARBA00023180"/>
    </source>
</evidence>
<sequence length="170" mass="18647">MAVVTTMNAVFSCFDALLDKFEVYKVETVGQIYMAASGAPERTSLHAQNISDLALEMLKAIKKVKTPGITEVTLKIGIHSGSAVAGVVGMKVPRYCFFGDTVNTASRMQSISEPGRINITYNTMKLLPEEKYKTESRGIVKVKGKGNMQTYWLLENGYPKAAKVDLQKTS</sequence>
<reference evidence="9" key="2">
    <citation type="submission" date="2022-10" db="EMBL/GenBank/DDBJ databases">
        <authorList>
            <consortium name="ENA_rothamsted_submissions"/>
            <consortium name="culmorum"/>
            <person name="King R."/>
        </authorList>
    </citation>
    <scope>NUCLEOTIDE SEQUENCE</scope>
</reference>
<keyword evidence="4" id="KW-1133">Transmembrane helix</keyword>
<evidence type="ECO:0000256" key="4">
    <source>
        <dbReference type="ARBA" id="ARBA00022989"/>
    </source>
</evidence>
<keyword evidence="10" id="KW-1185">Reference proteome</keyword>
<dbReference type="SMART" id="SM00044">
    <property type="entry name" value="CYCc"/>
    <property type="match status" value="1"/>
</dbReference>
<organism evidence="9 10">
    <name type="scientific">Phaedon cochleariae</name>
    <name type="common">Mustard beetle</name>
    <dbReference type="NCBI Taxonomy" id="80249"/>
    <lineage>
        <taxon>Eukaryota</taxon>
        <taxon>Metazoa</taxon>
        <taxon>Ecdysozoa</taxon>
        <taxon>Arthropoda</taxon>
        <taxon>Hexapoda</taxon>
        <taxon>Insecta</taxon>
        <taxon>Pterygota</taxon>
        <taxon>Neoptera</taxon>
        <taxon>Endopterygota</taxon>
        <taxon>Coleoptera</taxon>
        <taxon>Polyphaga</taxon>
        <taxon>Cucujiformia</taxon>
        <taxon>Chrysomeloidea</taxon>
        <taxon>Chrysomelidae</taxon>
        <taxon>Chrysomelinae</taxon>
        <taxon>Chrysomelini</taxon>
        <taxon>Phaedon</taxon>
    </lineage>
</organism>
<reference evidence="9" key="1">
    <citation type="submission" date="2022-01" db="EMBL/GenBank/DDBJ databases">
        <authorList>
            <person name="King R."/>
        </authorList>
    </citation>
    <scope>NUCLEOTIDE SEQUENCE</scope>
</reference>
<dbReference type="InterPro" id="IPR029787">
    <property type="entry name" value="Nucleotide_cyclase"/>
</dbReference>
<dbReference type="GO" id="GO:0005886">
    <property type="term" value="C:plasma membrane"/>
    <property type="evidence" value="ECO:0007669"/>
    <property type="project" value="TreeGrafter"/>
</dbReference>
<dbReference type="GO" id="GO:0001653">
    <property type="term" value="F:peptide receptor activity"/>
    <property type="evidence" value="ECO:0007669"/>
    <property type="project" value="TreeGrafter"/>
</dbReference>
<dbReference type="SUPFAM" id="SSF55073">
    <property type="entry name" value="Nucleotide cyclase"/>
    <property type="match status" value="1"/>
</dbReference>
<dbReference type="Gene3D" id="3.30.70.1230">
    <property type="entry name" value="Nucleotide cyclase"/>
    <property type="match status" value="1"/>
</dbReference>
<evidence type="ECO:0000256" key="1">
    <source>
        <dbReference type="ARBA" id="ARBA00004370"/>
    </source>
</evidence>
<dbReference type="Proteomes" id="UP001153737">
    <property type="component" value="Chromosome 7"/>
</dbReference>
<dbReference type="AlphaFoldDB" id="A0A9P0GVW5"/>
<dbReference type="GO" id="GO:0000166">
    <property type="term" value="F:nucleotide binding"/>
    <property type="evidence" value="ECO:0007669"/>
    <property type="project" value="UniProtKB-KW"/>
</dbReference>
<dbReference type="PANTHER" id="PTHR11920">
    <property type="entry name" value="GUANYLYL CYCLASE"/>
    <property type="match status" value="1"/>
</dbReference>
<name>A0A9P0GVW5_PHACE</name>